<evidence type="ECO:0000313" key="3">
    <source>
        <dbReference type="Proteomes" id="UP000199306"/>
    </source>
</evidence>
<organism evidence="2 3">
    <name type="scientific">Pseudarcicella hirudinis</name>
    <dbReference type="NCBI Taxonomy" id="1079859"/>
    <lineage>
        <taxon>Bacteria</taxon>
        <taxon>Pseudomonadati</taxon>
        <taxon>Bacteroidota</taxon>
        <taxon>Cytophagia</taxon>
        <taxon>Cytophagales</taxon>
        <taxon>Flectobacillaceae</taxon>
        <taxon>Pseudarcicella</taxon>
    </lineage>
</organism>
<dbReference type="EMBL" id="FOXH01000002">
    <property type="protein sequence ID" value="SFP25303.1"/>
    <property type="molecule type" value="Genomic_DNA"/>
</dbReference>
<dbReference type="RefSeq" id="WP_092012393.1">
    <property type="nucleotide sequence ID" value="NZ_FOXH01000002.1"/>
</dbReference>
<accession>A0A1I5NU68</accession>
<name>A0A1I5NU68_9BACT</name>
<dbReference type="OrthoDB" id="1884322at2"/>
<feature type="domain" description="Beta-lactamase class A catalytic" evidence="1">
    <location>
        <begin position="70"/>
        <end position="345"/>
    </location>
</feature>
<dbReference type="GO" id="GO:0008800">
    <property type="term" value="F:beta-lactamase activity"/>
    <property type="evidence" value="ECO:0007669"/>
    <property type="project" value="InterPro"/>
</dbReference>
<evidence type="ECO:0000313" key="2">
    <source>
        <dbReference type="EMBL" id="SFP25303.1"/>
    </source>
</evidence>
<reference evidence="2 3" key="1">
    <citation type="submission" date="2016-10" db="EMBL/GenBank/DDBJ databases">
        <authorList>
            <person name="de Groot N.N."/>
        </authorList>
    </citation>
    <scope>NUCLEOTIDE SEQUENCE [LARGE SCALE GENOMIC DNA]</scope>
    <source>
        <strain evidence="3">E92,LMG 26720,CCM 7988</strain>
    </source>
</reference>
<dbReference type="GO" id="GO:0030655">
    <property type="term" value="P:beta-lactam antibiotic catabolic process"/>
    <property type="evidence" value="ECO:0007669"/>
    <property type="project" value="InterPro"/>
</dbReference>
<proteinExistence type="predicted"/>
<dbReference type="Pfam" id="PF13354">
    <property type="entry name" value="Beta-lactamase2"/>
    <property type="match status" value="1"/>
</dbReference>
<dbReference type="SUPFAM" id="SSF56601">
    <property type="entry name" value="beta-lactamase/transpeptidase-like"/>
    <property type="match status" value="1"/>
</dbReference>
<gene>
    <name evidence="2" type="ORF">SAMN04515674_102119</name>
</gene>
<dbReference type="Proteomes" id="UP000199306">
    <property type="component" value="Unassembled WGS sequence"/>
</dbReference>
<protein>
    <submittedName>
        <fullName evidence="2">Beta-lactamase enzyme family protein</fullName>
    </submittedName>
</protein>
<sequence length="414" mass="48083">MKRLLLFAIFAHMTIQGFSQDKNVLTSLLESKPEYFGEILKNAEKYRLQIIYTQIDRDKKNRPTFTGYGFRNGTSEYFYPASTVKFPASLLALEKINNLKIKGLSKNSTMLTDAEFERHTPATRDTTSETGLPSVGHYIKKILMVSDNDAFNRLYEFVGQEPFNETLHQKGYKNARIIHRLEVGMTPEQNRRTNPVRFFDGEKLIYQQPMVVSSKNYIPDTPIKLGKGYLKDDSLVNEPFDFTAKNYFPLNEQQAILKAVLFPEAVDAQHRFNLTAEDYKFLYQYMSQYPTESTFPAYGSSQDYFPAYCKFLLYGGDKNAVINPDIRIFNKVGDAYGFLLDNAYIVDFEKGIEFMLTAVILCNHDEIFNDSQYDYEKTGFPFMKHLGQTIYDFELTRPKKVKPDLRKFKMTYDK</sequence>
<dbReference type="InterPro" id="IPR012338">
    <property type="entry name" value="Beta-lactam/transpept-like"/>
</dbReference>
<dbReference type="InterPro" id="IPR045155">
    <property type="entry name" value="Beta-lactam_cat"/>
</dbReference>
<dbReference type="AlphaFoldDB" id="A0A1I5NU68"/>
<dbReference type="Gene3D" id="3.40.710.10">
    <property type="entry name" value="DD-peptidase/beta-lactamase superfamily"/>
    <property type="match status" value="1"/>
</dbReference>
<dbReference type="STRING" id="1079859.SAMN04515674_102119"/>
<evidence type="ECO:0000259" key="1">
    <source>
        <dbReference type="Pfam" id="PF13354"/>
    </source>
</evidence>
<keyword evidence="3" id="KW-1185">Reference proteome</keyword>